<reference evidence="2" key="1">
    <citation type="submission" date="2005-02" db="EMBL/GenBank/DDBJ databases">
        <title>Global expression profiling of the flagella regulon of Campylobacter jejuni 81-176 reveals a novel virulence determinant.</title>
        <authorList>
            <person name="Goon S.C."/>
            <person name="Holder L."/>
            <person name="Majam G."/>
            <person name="Lorenzo M."/>
            <person name="Pattarini D."/>
            <person name="Ewing C.P."/>
            <person name="Batchelor R."/>
            <person name="Guerry P."/>
        </authorList>
    </citation>
    <scope>NUCLEOTIDE SEQUENCE</scope>
    <source>
        <strain evidence="2">81-176</strain>
    </source>
</reference>
<dbReference type="EMBL" id="AY923839">
    <property type="protein sequence ID" value="AAX99093.1"/>
    <property type="molecule type" value="Genomic_DNA"/>
</dbReference>
<evidence type="ECO:0000313" key="4">
    <source>
        <dbReference type="Proteomes" id="UP000000646"/>
    </source>
</evidence>
<feature type="compositionally biased region" description="Low complexity" evidence="1">
    <location>
        <begin position="1"/>
        <end position="17"/>
    </location>
</feature>
<name>Q29W32_CAMJJ</name>
<sequence>MQISSSYNSYDYYSSKPSFDKTNQSDSTQKDEKNLSENKDDKEKNGEQTQMVNGVELSQKEVAQVRELQSIDRNVKAHEAAHQAAGGGLAGAASFTYTRGPDNQMYATAGEVPISMQKGNTPEETIANARQIAAAAMAPADPSPQDYKVAANATKMEFEARAEAMKLKAEEAKEKEEENKEKDEENKEKDDKNSENSLEKTDKDSKNNDKNSNFDKDFKNLVTRTYQQNSQNNDIKFSIAS</sequence>
<accession>Q29W32</accession>
<organism evidence="2">
    <name type="scientific">Campylobacter jejuni subsp. jejuni serotype O:23/36 (strain 81-176)</name>
    <dbReference type="NCBI Taxonomy" id="354242"/>
    <lineage>
        <taxon>Bacteria</taxon>
        <taxon>Pseudomonadati</taxon>
        <taxon>Campylobacterota</taxon>
        <taxon>Epsilonproteobacteria</taxon>
        <taxon>Campylobacterales</taxon>
        <taxon>Campylobacteraceae</taxon>
        <taxon>Campylobacter</taxon>
    </lineage>
</organism>
<dbReference type="Proteomes" id="UP000000646">
    <property type="component" value="Chromosome"/>
</dbReference>
<dbReference type="KEGG" id="cjj:CJJ81176_0441"/>
<gene>
    <name evidence="3" type="ordered locus">CJJ81176_0441</name>
    <name evidence="2" type="ORF">Cj0418c</name>
</gene>
<evidence type="ECO:0008006" key="5">
    <source>
        <dbReference type="Google" id="ProtNLM"/>
    </source>
</evidence>
<feature type="region of interest" description="Disordered" evidence="1">
    <location>
        <begin position="165"/>
        <end position="241"/>
    </location>
</feature>
<dbReference type="AlphaFoldDB" id="Q29W32"/>
<dbReference type="EMBL" id="CP000538">
    <property type="protein sequence ID" value="EAQ73297.1"/>
    <property type="molecule type" value="Genomic_DNA"/>
</dbReference>
<dbReference type="eggNOG" id="COG3064">
    <property type="taxonomic scope" value="Bacteria"/>
</dbReference>
<dbReference type="RefSeq" id="WP_009882162.1">
    <property type="nucleotide sequence ID" value="NC_008787.1"/>
</dbReference>
<evidence type="ECO:0000256" key="1">
    <source>
        <dbReference type="SAM" id="MobiDB-lite"/>
    </source>
</evidence>
<dbReference type="HOGENOM" id="CLU_094918_0_0_7"/>
<feature type="compositionally biased region" description="Basic and acidic residues" evidence="1">
    <location>
        <begin position="165"/>
        <end position="219"/>
    </location>
</feature>
<proteinExistence type="predicted"/>
<feature type="compositionally biased region" description="Basic and acidic residues" evidence="1">
    <location>
        <begin position="28"/>
        <end position="46"/>
    </location>
</feature>
<reference evidence="4" key="3">
    <citation type="submission" date="2006-12" db="EMBL/GenBank/DDBJ databases">
        <authorList>
            <person name="Fouts D.E."/>
            <person name="Nelson K.E."/>
            <person name="Sebastian Y."/>
        </authorList>
    </citation>
    <scope>NUCLEOTIDE SEQUENCE [LARGE SCALE GENOMIC DNA]</scope>
    <source>
        <strain evidence="4">81-176</strain>
    </source>
</reference>
<dbReference type="Pfam" id="PF12118">
    <property type="entry name" value="SprA-related"/>
    <property type="match status" value="1"/>
</dbReference>
<feature type="region of interest" description="Disordered" evidence="1">
    <location>
        <begin position="1"/>
        <end position="58"/>
    </location>
</feature>
<feature type="compositionally biased region" description="Polar residues" evidence="1">
    <location>
        <begin position="222"/>
        <end position="241"/>
    </location>
</feature>
<reference evidence="3" key="2">
    <citation type="submission" date="2006-12" db="EMBL/GenBank/DDBJ databases">
        <authorList>
            <person name="Fouts D."/>
            <person name="Nelson K."/>
            <person name="Sebastian Y."/>
        </authorList>
    </citation>
    <scope>NUCLEOTIDE SEQUENCE</scope>
    <source>
        <strain evidence="3">81-176</strain>
    </source>
</reference>
<evidence type="ECO:0000313" key="2">
    <source>
        <dbReference type="EMBL" id="AAX99093.1"/>
    </source>
</evidence>
<protein>
    <recommendedName>
        <fullName evidence="5">SrpA-related protein</fullName>
    </recommendedName>
</protein>
<dbReference type="InterPro" id="IPR021973">
    <property type="entry name" value="SprA-related"/>
</dbReference>
<evidence type="ECO:0000313" key="3">
    <source>
        <dbReference type="EMBL" id="EAQ73297.1"/>
    </source>
</evidence>